<feature type="domain" description="BRCT" evidence="31">
    <location>
        <begin position="409"/>
        <end position="478"/>
    </location>
</feature>
<feature type="compositionally biased region" description="Basic and acidic residues" evidence="30">
    <location>
        <begin position="270"/>
        <end position="280"/>
    </location>
</feature>
<dbReference type="InterPro" id="IPR002054">
    <property type="entry name" value="DNA-dir_DNA_pol_X"/>
</dbReference>
<proteinExistence type="inferred from homology"/>
<dbReference type="OrthoDB" id="205514at2759"/>
<comment type="function">
    <text evidence="27">Repair polymerase that plays a key role in base-excision repair. During this process, the damaged base is excised by specific DNA glycosylases, the DNA backbone is nicked at the abasic site by an apurinic/apyrimidic (AP) endonuclease, and POLB removes 5'-deoxyribose-phosphate from the preincised AP site acting as a 5'-deoxyribose-phosphate lyase (5'-dRP lyase); through its DNA polymerase activity, it adds one nucleotide to the 3' end of the arising single-nucleotide gap. Conducts 'gap-filling' DNA synthesis in a stepwise distributive fashion rather than in a processive fashion as for other DNA polymerases. It is also able to cleave sugar-phosphate bonds 3' to an intact AP site, acting as an AP lyase.</text>
</comment>
<dbReference type="InterPro" id="IPR028207">
    <property type="entry name" value="DNA_pol_B_palm_palm"/>
</dbReference>
<keyword evidence="16" id="KW-0227">DNA damage</keyword>
<feature type="region of interest" description="Disordered" evidence="30">
    <location>
        <begin position="529"/>
        <end position="575"/>
    </location>
</feature>
<keyword evidence="13" id="KW-0548">Nucleotidyltransferase</keyword>
<evidence type="ECO:0000256" key="28">
    <source>
        <dbReference type="ARBA" id="ARBA00049244"/>
    </source>
</evidence>
<dbReference type="GO" id="GO:0006303">
    <property type="term" value="P:double-strand break repair via nonhomologous end joining"/>
    <property type="evidence" value="ECO:0007669"/>
    <property type="project" value="TreeGrafter"/>
</dbReference>
<comment type="subcellular location">
    <subcellularLocation>
        <location evidence="4">Cytoplasm</location>
    </subcellularLocation>
    <subcellularLocation>
        <location evidence="3">Nucleus</location>
    </subcellularLocation>
</comment>
<gene>
    <name evidence="32" type="ORF">PC9H_011527</name>
</gene>
<keyword evidence="19" id="KW-0915">Sodium</keyword>
<dbReference type="SUPFAM" id="SSF81585">
    <property type="entry name" value="PsbU/PolX domain-like"/>
    <property type="match status" value="1"/>
</dbReference>
<evidence type="ECO:0000256" key="26">
    <source>
        <dbReference type="ARBA" id="ARBA00044678"/>
    </source>
</evidence>
<evidence type="ECO:0000256" key="11">
    <source>
        <dbReference type="ARBA" id="ARBA00022634"/>
    </source>
</evidence>
<dbReference type="RefSeq" id="XP_036626866.1">
    <property type="nucleotide sequence ID" value="XM_036781011.1"/>
</dbReference>
<dbReference type="Gene3D" id="3.30.210.10">
    <property type="entry name" value="DNA polymerase, thumb domain"/>
    <property type="match status" value="1"/>
</dbReference>
<evidence type="ECO:0000313" key="33">
    <source>
        <dbReference type="Proteomes" id="UP000623687"/>
    </source>
</evidence>
<dbReference type="Pfam" id="PF10391">
    <property type="entry name" value="DNA_pol_lambd_f"/>
    <property type="match status" value="1"/>
</dbReference>
<dbReference type="VEuPathDB" id="FungiDB:PC9H_011527"/>
<organism evidence="32 33">
    <name type="scientific">Pleurotus ostreatus</name>
    <name type="common">Oyster mushroom</name>
    <name type="synonym">White-rot fungus</name>
    <dbReference type="NCBI Taxonomy" id="5322"/>
    <lineage>
        <taxon>Eukaryota</taxon>
        <taxon>Fungi</taxon>
        <taxon>Dikarya</taxon>
        <taxon>Basidiomycota</taxon>
        <taxon>Agaricomycotina</taxon>
        <taxon>Agaricomycetes</taxon>
        <taxon>Agaricomycetidae</taxon>
        <taxon>Agaricales</taxon>
        <taxon>Pleurotineae</taxon>
        <taxon>Pleurotaceae</taxon>
        <taxon>Pleurotus</taxon>
    </lineage>
</organism>
<dbReference type="Gene3D" id="3.30.460.10">
    <property type="entry name" value="Beta Polymerase, domain 2"/>
    <property type="match status" value="1"/>
</dbReference>
<dbReference type="InterPro" id="IPR010996">
    <property type="entry name" value="HHH_MUS81"/>
</dbReference>
<keyword evidence="15" id="KW-0479">Metal-binding</keyword>
<keyword evidence="20" id="KW-0234">DNA repair</keyword>
<dbReference type="GeneID" id="59381345"/>
<name>A0A8H6ZL88_PLEOS</name>
<dbReference type="CDD" id="cd00141">
    <property type="entry name" value="NT_POLXc"/>
    <property type="match status" value="1"/>
</dbReference>
<reference evidence="32" key="1">
    <citation type="submission" date="2019-07" db="EMBL/GenBank/DDBJ databases">
        <authorList>
            <person name="Palmer J.M."/>
        </authorList>
    </citation>
    <scope>NUCLEOTIDE SEQUENCE</scope>
    <source>
        <strain evidence="32">PC9</strain>
    </source>
</reference>
<evidence type="ECO:0000256" key="2">
    <source>
        <dbReference type="ARBA" id="ARBA00001946"/>
    </source>
</evidence>
<keyword evidence="14" id="KW-0235">DNA replication</keyword>
<keyword evidence="10" id="KW-0488">Methylation</keyword>
<evidence type="ECO:0000256" key="21">
    <source>
        <dbReference type="ARBA" id="ARBA00023239"/>
    </source>
</evidence>
<comment type="catalytic activity">
    <reaction evidence="28">
        <text>DNA(n) + a 2'-deoxyribonucleoside 5'-triphosphate = DNA(n+1) + diphosphate</text>
        <dbReference type="Rhea" id="RHEA:22508"/>
        <dbReference type="Rhea" id="RHEA-COMP:17339"/>
        <dbReference type="Rhea" id="RHEA-COMP:17340"/>
        <dbReference type="ChEBI" id="CHEBI:33019"/>
        <dbReference type="ChEBI" id="CHEBI:61560"/>
        <dbReference type="ChEBI" id="CHEBI:173112"/>
        <dbReference type="EC" id="2.7.7.7"/>
    </reaction>
</comment>
<evidence type="ECO:0000256" key="15">
    <source>
        <dbReference type="ARBA" id="ARBA00022723"/>
    </source>
</evidence>
<keyword evidence="21" id="KW-0456">Lyase</keyword>
<dbReference type="CDD" id="cd22191">
    <property type="entry name" value="DPBB_RlpA_EXP_N-like"/>
    <property type="match status" value="1"/>
</dbReference>
<feature type="compositionally biased region" description="Polar residues" evidence="30">
    <location>
        <begin position="548"/>
        <end position="559"/>
    </location>
</feature>
<comment type="cofactor">
    <cofactor evidence="2">
        <name>Mg(2+)</name>
        <dbReference type="ChEBI" id="CHEBI:18420"/>
    </cofactor>
</comment>
<keyword evidence="17" id="KW-0832">Ubl conjugation</keyword>
<feature type="active site" description="Nucleophile; Schiff-base intermediate with DNA; for 5'-dRP lyase activity" evidence="29">
    <location>
        <position position="711"/>
    </location>
</feature>
<dbReference type="GO" id="GO:0140078">
    <property type="term" value="F:class I DNA-(apurinic or apyrimidinic site) endonuclease activity"/>
    <property type="evidence" value="ECO:0007669"/>
    <property type="project" value="UniProtKB-EC"/>
</dbReference>
<evidence type="ECO:0000256" key="6">
    <source>
        <dbReference type="ARBA" id="ARBA00012417"/>
    </source>
</evidence>
<keyword evidence="33" id="KW-1185">Reference proteome</keyword>
<evidence type="ECO:0000256" key="14">
    <source>
        <dbReference type="ARBA" id="ARBA00022705"/>
    </source>
</evidence>
<dbReference type="SMART" id="SM00483">
    <property type="entry name" value="POLXc"/>
    <property type="match status" value="1"/>
</dbReference>
<evidence type="ECO:0000256" key="22">
    <source>
        <dbReference type="ARBA" id="ARBA00023242"/>
    </source>
</evidence>
<dbReference type="InterPro" id="IPR018944">
    <property type="entry name" value="DNA_pol_lambd_fingers_domain"/>
</dbReference>
<evidence type="ECO:0000256" key="8">
    <source>
        <dbReference type="ARBA" id="ARBA00016513"/>
    </source>
</evidence>
<comment type="cofactor">
    <cofactor evidence="1">
        <name>Mn(2+)</name>
        <dbReference type="ChEBI" id="CHEBI:29035"/>
    </cofactor>
</comment>
<dbReference type="PRINTS" id="PR00869">
    <property type="entry name" value="DNAPOLX"/>
</dbReference>
<dbReference type="InterPro" id="IPR022312">
    <property type="entry name" value="DNA_pol_X"/>
</dbReference>
<feature type="compositionally biased region" description="Polar residues" evidence="30">
    <location>
        <begin position="287"/>
        <end position="296"/>
    </location>
</feature>
<dbReference type="Pfam" id="PF03330">
    <property type="entry name" value="DPBB_1"/>
    <property type="match status" value="1"/>
</dbReference>
<dbReference type="Pfam" id="PF14716">
    <property type="entry name" value="HHH_8"/>
    <property type="match status" value="1"/>
</dbReference>
<dbReference type="InterPro" id="IPR036420">
    <property type="entry name" value="BRCT_dom_sf"/>
</dbReference>
<dbReference type="InterPro" id="IPR001357">
    <property type="entry name" value="BRCT_dom"/>
</dbReference>
<evidence type="ECO:0000256" key="30">
    <source>
        <dbReference type="SAM" id="MobiDB-lite"/>
    </source>
</evidence>
<evidence type="ECO:0000256" key="4">
    <source>
        <dbReference type="ARBA" id="ARBA00004496"/>
    </source>
</evidence>
<dbReference type="GO" id="GO:0046872">
    <property type="term" value="F:metal ion binding"/>
    <property type="evidence" value="ECO:0007669"/>
    <property type="project" value="UniProtKB-KW"/>
</dbReference>
<dbReference type="SUPFAM" id="SSF81301">
    <property type="entry name" value="Nucleotidyltransferase"/>
    <property type="match status" value="1"/>
</dbReference>
<comment type="catalytic activity">
    <reaction evidence="26">
        <text>a 5'-end 2'-deoxyribose-2'-deoxyribonucleotide-DNA = (2E,4S)-4-hydroxypenten-2-al-5-phosphate + a 5'-end 5'-phospho-2'-deoxyribonucleoside-DNA + H(+)</text>
        <dbReference type="Rhea" id="RHEA:76255"/>
        <dbReference type="Rhea" id="RHEA-COMP:13180"/>
        <dbReference type="Rhea" id="RHEA-COMP:18657"/>
        <dbReference type="ChEBI" id="CHEBI:15378"/>
        <dbReference type="ChEBI" id="CHEBI:136412"/>
        <dbReference type="ChEBI" id="CHEBI:195194"/>
        <dbReference type="ChEBI" id="CHEBI:195195"/>
    </reaction>
</comment>
<feature type="compositionally biased region" description="Acidic residues" evidence="30">
    <location>
        <begin position="603"/>
        <end position="618"/>
    </location>
</feature>
<feature type="region of interest" description="Disordered" evidence="30">
    <location>
        <begin position="590"/>
        <end position="632"/>
    </location>
</feature>
<dbReference type="SUPFAM" id="SSF52113">
    <property type="entry name" value="BRCT domain"/>
    <property type="match status" value="1"/>
</dbReference>
<keyword evidence="22" id="KW-0539">Nucleus</keyword>
<dbReference type="GO" id="GO:0003677">
    <property type="term" value="F:DNA binding"/>
    <property type="evidence" value="ECO:0007669"/>
    <property type="project" value="InterPro"/>
</dbReference>
<evidence type="ECO:0000259" key="31">
    <source>
        <dbReference type="PROSITE" id="PS50172"/>
    </source>
</evidence>
<evidence type="ECO:0000256" key="29">
    <source>
        <dbReference type="PIRSR" id="PIRSR622312-50"/>
    </source>
</evidence>
<evidence type="ECO:0000256" key="20">
    <source>
        <dbReference type="ARBA" id="ARBA00023204"/>
    </source>
</evidence>
<evidence type="ECO:0000256" key="25">
    <source>
        <dbReference type="ARBA" id="ARBA00044632"/>
    </source>
</evidence>
<dbReference type="InterPro" id="IPR027421">
    <property type="entry name" value="DNA_pol_lamdba_lyase_dom_sf"/>
</dbReference>
<dbReference type="Gene3D" id="2.40.40.10">
    <property type="entry name" value="RlpA-like domain"/>
    <property type="match status" value="1"/>
</dbReference>
<comment type="similarity">
    <text evidence="5">Belongs to the DNA polymerase type-X family.</text>
</comment>
<dbReference type="Pfam" id="PF14792">
    <property type="entry name" value="DNA_pol_B_palm"/>
    <property type="match status" value="1"/>
</dbReference>
<dbReference type="FunFam" id="1.10.150.20:FF:000010">
    <property type="entry name" value="DNA polymerase lambda"/>
    <property type="match status" value="1"/>
</dbReference>
<comment type="catalytic activity">
    <reaction evidence="25">
        <text>2'-deoxyribonucleotide-(2'-deoxyribose 5'-phosphate)-2'-deoxyribonucleotide-DNA = a 3'-end 2'-deoxyribonucleotide-(2,3-dehydro-2,3-deoxyribose 5'-phosphate)-DNA + a 5'-end 5'-phospho-2'-deoxyribonucleoside-DNA + H(+)</text>
        <dbReference type="Rhea" id="RHEA:66592"/>
        <dbReference type="Rhea" id="RHEA-COMP:13180"/>
        <dbReference type="Rhea" id="RHEA-COMP:16897"/>
        <dbReference type="Rhea" id="RHEA-COMP:17067"/>
        <dbReference type="ChEBI" id="CHEBI:15378"/>
        <dbReference type="ChEBI" id="CHEBI:136412"/>
        <dbReference type="ChEBI" id="CHEBI:157695"/>
        <dbReference type="ChEBI" id="CHEBI:167181"/>
        <dbReference type="EC" id="4.2.99.18"/>
    </reaction>
</comment>
<dbReference type="InterPro" id="IPR043519">
    <property type="entry name" value="NT_sf"/>
</dbReference>
<evidence type="ECO:0000256" key="13">
    <source>
        <dbReference type="ARBA" id="ARBA00022695"/>
    </source>
</evidence>
<sequence length="1163" mass="127635">MMDAHEIEQFFAEQEAIMRMPDGDIDSHIATIPAASHRNTNSEPGREDGLPNDTVKLPSGGAESVPQHELAFQSKPTSGRKRLPSDDIESRSKRPRTSPAPPKQSKARVPEGFKCALQLNIEPIPNYDAKAQAPQDATCREDTFASESPAPFDVTEDISVFTEPTVGFTKPQSPQRRIGNKRSARQEPQVQANGKNGTKKALQFVQLQGGGVSSKLGAAALSSSPIEEPTPLPSNDKPKTRKASPDSPLKGVERQMSAHATTNKGTKVVKLADRAKKHPEAGPSSIADLSSSSRTADTVDCAEPGPSKGKKVPAKASAKVAKSVTKTKDKSKKGPKCTPYEYALSLQEKMLLRAEKPKEHKFQFLKGKVFFYIGSDMIYASQSTRGRMDYVRALLSEKYHHQSSHEVQIVRHGGTLLPAYDPARLTHIVTDTVKASTLRALGVKSLREVPKRIPIVTWTWVSAGLGRKRRANNQSRDESEIEIDDVFEHAAFNSEVSFYAETYGRGKQPSRVAKGDTVIDLNEIEGECVENGSSRNSSFTPTIPKGSKPQTSGGNSPSPRWSDLEASTEPGSLRLNKEDPFAKFYEQAQAELEGESSAPSGTEAEDNDESDPGTDDEDFKPSHPPIKRGFACDRKEPQLITSPNQDVVDKIQQLMNLHKAKPSVEDRWRVFSYGKCTPLLSLRALRNHPTRIKSFKEARSIRGVGEKTARKIMEILETGDLKRIGYERTEDVEVCSLFQGVYGVGQSTAQKWYANGCRTLEDLKNGKSGVKLSPAQEIGLKFYDDINARMPRDEAKALFDLIKPIALNIDPDLFVDIMGSYRRGKSTCGDIDILITRNPADGKTHAGVLPTLLSKLHEIGIITEDLAIPEGDDEENVYRGLCRLPEPGSRRRRIDFLTVPWTSRGAALLYYTGDDIFNRAMRYKANVMGYSLNQRGLYSGVVRDPQDRRIKTNKGSLIASETEQEIFRILGVPWQEPHERSDVVLSAPWTIGYCSIRYASSSPSPESRHTAHYESLDTNAEALMQRMVKIVYNMLIQRGTYSLQYSTSSGIMWAAIIATIPLALSATANAFAGDATFFAPGLGACGAVSQPTDLIVALSPAQFAGGANCFRHTGINYGGKFIDATVVDLCPGCAGDSIDLSPSAFQALENPDVGRIQVNWNFE</sequence>
<dbReference type="SUPFAM" id="SSF47802">
    <property type="entry name" value="DNA polymerase beta, N-terminal domain-like"/>
    <property type="match status" value="1"/>
</dbReference>
<evidence type="ECO:0000256" key="5">
    <source>
        <dbReference type="ARBA" id="ARBA00008323"/>
    </source>
</evidence>
<feature type="region of interest" description="Disordered" evidence="30">
    <location>
        <begin position="36"/>
        <end position="110"/>
    </location>
</feature>
<dbReference type="InterPro" id="IPR009009">
    <property type="entry name" value="RlpA-like_DPBB"/>
</dbReference>
<dbReference type="InterPro" id="IPR036908">
    <property type="entry name" value="RlpA-like_sf"/>
</dbReference>
<protein>
    <recommendedName>
        <fullName evidence="9">DNA polymerase beta</fullName>
        <ecNumber evidence="6">2.7.7.7</ecNumber>
        <ecNumber evidence="7">4.2.99.18</ecNumber>
    </recommendedName>
    <alternativeName>
        <fullName evidence="23">5'-deoxyribose-phosphate lyase</fullName>
    </alternativeName>
    <alternativeName>
        <fullName evidence="24">AP lyase</fullName>
    </alternativeName>
    <alternativeName>
        <fullName evidence="8">DNA polymerase lambda</fullName>
    </alternativeName>
</protein>
<evidence type="ECO:0000256" key="3">
    <source>
        <dbReference type="ARBA" id="ARBA00004123"/>
    </source>
</evidence>
<dbReference type="InterPro" id="IPR037160">
    <property type="entry name" value="DNA_Pol_thumb_sf"/>
</dbReference>
<dbReference type="EC" id="2.7.7.7" evidence="6"/>
<evidence type="ECO:0000256" key="18">
    <source>
        <dbReference type="ARBA" id="ARBA00022932"/>
    </source>
</evidence>
<dbReference type="PANTHER" id="PTHR11276:SF28">
    <property type="entry name" value="DNA POLYMERASE LAMBDA"/>
    <property type="match status" value="1"/>
</dbReference>
<dbReference type="SMART" id="SM00278">
    <property type="entry name" value="HhH1"/>
    <property type="match status" value="2"/>
</dbReference>
<dbReference type="AlphaFoldDB" id="A0A8H6ZL88"/>
<dbReference type="EC" id="4.2.99.18" evidence="7"/>
<keyword evidence="11" id="KW-0237">DNA synthesis</keyword>
<dbReference type="EMBL" id="JACETU010000009">
    <property type="protein sequence ID" value="KAF7421008.1"/>
    <property type="molecule type" value="Genomic_DNA"/>
</dbReference>
<feature type="region of interest" description="Disordered" evidence="30">
    <location>
        <begin position="165"/>
        <end position="199"/>
    </location>
</feature>
<keyword evidence="12" id="KW-0808">Transferase</keyword>
<dbReference type="SUPFAM" id="SSF50685">
    <property type="entry name" value="Barwin-like endoglucanases"/>
    <property type="match status" value="1"/>
</dbReference>
<keyword evidence="18" id="KW-0239">DNA-directed DNA polymerase</keyword>
<evidence type="ECO:0000313" key="32">
    <source>
        <dbReference type="EMBL" id="KAF7421008.1"/>
    </source>
</evidence>
<dbReference type="InterPro" id="IPR029398">
    <property type="entry name" value="PolB_thumb"/>
</dbReference>
<dbReference type="PRINTS" id="PR00870">
    <property type="entry name" value="DNAPOLXBETA"/>
</dbReference>
<feature type="compositionally biased region" description="Polar residues" evidence="30">
    <location>
        <begin position="531"/>
        <end position="541"/>
    </location>
</feature>
<comment type="caution">
    <text evidence="32">The sequence shown here is derived from an EMBL/GenBank/DDBJ whole genome shotgun (WGS) entry which is preliminary data.</text>
</comment>
<dbReference type="Gene3D" id="1.10.150.20">
    <property type="entry name" value="5' to 3' exonuclease, C-terminal subdomain"/>
    <property type="match status" value="1"/>
</dbReference>
<dbReference type="Gene3D" id="3.40.50.10190">
    <property type="entry name" value="BRCT domain"/>
    <property type="match status" value="1"/>
</dbReference>
<dbReference type="Pfam" id="PF14791">
    <property type="entry name" value="DNA_pol_B_thumb"/>
    <property type="match status" value="1"/>
</dbReference>
<feature type="compositionally biased region" description="Polar residues" evidence="30">
    <location>
        <begin position="186"/>
        <end position="196"/>
    </location>
</feature>
<evidence type="ECO:0000256" key="12">
    <source>
        <dbReference type="ARBA" id="ARBA00022679"/>
    </source>
</evidence>
<evidence type="ECO:0000256" key="7">
    <source>
        <dbReference type="ARBA" id="ARBA00012720"/>
    </source>
</evidence>
<accession>A0A8H6ZL88</accession>
<evidence type="ECO:0000256" key="10">
    <source>
        <dbReference type="ARBA" id="ARBA00022481"/>
    </source>
</evidence>
<dbReference type="GO" id="GO:0005634">
    <property type="term" value="C:nucleus"/>
    <property type="evidence" value="ECO:0007669"/>
    <property type="project" value="UniProtKB-SubCell"/>
</dbReference>
<dbReference type="Proteomes" id="UP000623687">
    <property type="component" value="Unassembled WGS sequence"/>
</dbReference>
<evidence type="ECO:0000256" key="16">
    <source>
        <dbReference type="ARBA" id="ARBA00022763"/>
    </source>
</evidence>
<dbReference type="InterPro" id="IPR003583">
    <property type="entry name" value="Hlx-hairpin-Hlx_DNA-bd_motif"/>
</dbReference>
<dbReference type="GO" id="GO:0005737">
    <property type="term" value="C:cytoplasm"/>
    <property type="evidence" value="ECO:0007669"/>
    <property type="project" value="UniProtKB-SubCell"/>
</dbReference>
<evidence type="ECO:0000256" key="9">
    <source>
        <dbReference type="ARBA" id="ARBA00020020"/>
    </source>
</evidence>
<evidence type="ECO:0000256" key="19">
    <source>
        <dbReference type="ARBA" id="ARBA00023053"/>
    </source>
</evidence>
<dbReference type="PROSITE" id="PS50172">
    <property type="entry name" value="BRCT"/>
    <property type="match status" value="1"/>
</dbReference>
<evidence type="ECO:0000256" key="23">
    <source>
        <dbReference type="ARBA" id="ARBA00035717"/>
    </source>
</evidence>
<feature type="compositionally biased region" description="Basic and acidic residues" evidence="30">
    <location>
        <begin position="83"/>
        <end position="92"/>
    </location>
</feature>
<evidence type="ECO:0000256" key="27">
    <source>
        <dbReference type="ARBA" id="ARBA00045548"/>
    </source>
</evidence>
<feature type="region of interest" description="Disordered" evidence="30">
    <location>
        <begin position="219"/>
        <end position="336"/>
    </location>
</feature>
<dbReference type="GO" id="GO:0003887">
    <property type="term" value="F:DNA-directed DNA polymerase activity"/>
    <property type="evidence" value="ECO:0007669"/>
    <property type="project" value="UniProtKB-KW"/>
</dbReference>
<feature type="compositionally biased region" description="Low complexity" evidence="30">
    <location>
        <begin position="314"/>
        <end position="324"/>
    </location>
</feature>
<evidence type="ECO:0000256" key="1">
    <source>
        <dbReference type="ARBA" id="ARBA00001936"/>
    </source>
</evidence>
<evidence type="ECO:0000256" key="17">
    <source>
        <dbReference type="ARBA" id="ARBA00022843"/>
    </source>
</evidence>
<dbReference type="Gene3D" id="1.10.150.110">
    <property type="entry name" value="DNA polymerase beta, N-terminal domain-like"/>
    <property type="match status" value="1"/>
</dbReference>
<dbReference type="PANTHER" id="PTHR11276">
    <property type="entry name" value="DNA POLYMERASE TYPE-X FAMILY MEMBER"/>
    <property type="match status" value="1"/>
</dbReference>
<evidence type="ECO:0000256" key="24">
    <source>
        <dbReference type="ARBA" id="ARBA00035726"/>
    </source>
</evidence>
<dbReference type="InterPro" id="IPR002008">
    <property type="entry name" value="DNA_pol_X_beta-like"/>
</dbReference>